<evidence type="ECO:0000313" key="3">
    <source>
        <dbReference type="Proteomes" id="UP001370758"/>
    </source>
</evidence>
<comment type="caution">
    <text evidence="2">The sequence shown here is derived from an EMBL/GenBank/DDBJ whole genome shotgun (WGS) entry which is preliminary data.</text>
</comment>
<protein>
    <submittedName>
        <fullName evidence="2">Uncharacterized protein</fullName>
    </submittedName>
</protein>
<organism evidence="2 3">
    <name type="scientific">Arthrobotrys musiformis</name>
    <dbReference type="NCBI Taxonomy" id="47236"/>
    <lineage>
        <taxon>Eukaryota</taxon>
        <taxon>Fungi</taxon>
        <taxon>Dikarya</taxon>
        <taxon>Ascomycota</taxon>
        <taxon>Pezizomycotina</taxon>
        <taxon>Orbiliomycetes</taxon>
        <taxon>Orbiliales</taxon>
        <taxon>Orbiliaceae</taxon>
        <taxon>Arthrobotrys</taxon>
    </lineage>
</organism>
<proteinExistence type="predicted"/>
<dbReference type="EMBL" id="JAVHJL010000006">
    <property type="protein sequence ID" value="KAK6501723.1"/>
    <property type="molecule type" value="Genomic_DNA"/>
</dbReference>
<gene>
    <name evidence="2" type="ORF">TWF481_009551</name>
</gene>
<accession>A0AAV9W425</accession>
<keyword evidence="1" id="KW-0812">Transmembrane</keyword>
<sequence length="143" mass="15937">MPPKLQDEGTGLLLYGFETLPDLLNNVVIVKPEPLDGDAGGAGVPHAHACPSSWTRLPIRALVKELRVKRIVHFVFWGRLAGRYFLVEVFFQVVYLYLYMLSIKKEGRYAPRHDLSGAIEDVDSGSSCEQWGSYGLEEVGTEA</sequence>
<dbReference type="AlphaFoldDB" id="A0AAV9W425"/>
<reference evidence="2 3" key="1">
    <citation type="submission" date="2023-08" db="EMBL/GenBank/DDBJ databases">
        <authorList>
            <person name="Palmer J.M."/>
        </authorList>
    </citation>
    <scope>NUCLEOTIDE SEQUENCE [LARGE SCALE GENOMIC DNA]</scope>
    <source>
        <strain evidence="2 3">TWF481</strain>
    </source>
</reference>
<evidence type="ECO:0000313" key="2">
    <source>
        <dbReference type="EMBL" id="KAK6501723.1"/>
    </source>
</evidence>
<keyword evidence="3" id="KW-1185">Reference proteome</keyword>
<evidence type="ECO:0000256" key="1">
    <source>
        <dbReference type="SAM" id="Phobius"/>
    </source>
</evidence>
<feature type="transmembrane region" description="Helical" evidence="1">
    <location>
        <begin position="84"/>
        <end position="103"/>
    </location>
</feature>
<keyword evidence="1" id="KW-1133">Transmembrane helix</keyword>
<keyword evidence="1" id="KW-0472">Membrane</keyword>
<dbReference type="Proteomes" id="UP001370758">
    <property type="component" value="Unassembled WGS sequence"/>
</dbReference>
<name>A0AAV9W425_9PEZI</name>